<dbReference type="Gene3D" id="3.90.226.10">
    <property type="entry name" value="2-enoyl-CoA Hydratase, Chain A, domain 1"/>
    <property type="match status" value="1"/>
</dbReference>
<dbReference type="SUPFAM" id="SSF52096">
    <property type="entry name" value="ClpP/crotonase"/>
    <property type="match status" value="1"/>
</dbReference>
<dbReference type="NCBIfam" id="NF005864">
    <property type="entry name" value="PRK07799.1"/>
    <property type="match status" value="1"/>
</dbReference>
<keyword evidence="3" id="KW-1185">Reference proteome</keyword>
<evidence type="ECO:0000313" key="2">
    <source>
        <dbReference type="EMBL" id="GAA2992159.1"/>
    </source>
</evidence>
<dbReference type="InterPro" id="IPR014748">
    <property type="entry name" value="Enoyl-CoA_hydra_C"/>
</dbReference>
<dbReference type="InterPro" id="IPR029045">
    <property type="entry name" value="ClpP/crotonase-like_dom_sf"/>
</dbReference>
<dbReference type="PANTHER" id="PTHR43802:SF1">
    <property type="entry name" value="IP11341P-RELATED"/>
    <property type="match status" value="1"/>
</dbReference>
<comment type="caution">
    <text evidence="2">The sequence shown here is derived from an EMBL/GenBank/DDBJ whole genome shotgun (WGS) entry which is preliminary data.</text>
</comment>
<dbReference type="PANTHER" id="PTHR43802">
    <property type="entry name" value="ENOYL-COA HYDRATASE"/>
    <property type="match status" value="1"/>
</dbReference>
<evidence type="ECO:0000313" key="3">
    <source>
        <dbReference type="Proteomes" id="UP001499930"/>
    </source>
</evidence>
<comment type="similarity">
    <text evidence="1">Belongs to the enoyl-CoA hydratase/isomerase family.</text>
</comment>
<dbReference type="InterPro" id="IPR001753">
    <property type="entry name" value="Enoyl-CoA_hydra/iso"/>
</dbReference>
<organism evidence="2 3">
    <name type="scientific">Streptosporangium longisporum</name>
    <dbReference type="NCBI Taxonomy" id="46187"/>
    <lineage>
        <taxon>Bacteria</taxon>
        <taxon>Bacillati</taxon>
        <taxon>Actinomycetota</taxon>
        <taxon>Actinomycetes</taxon>
        <taxon>Streptosporangiales</taxon>
        <taxon>Streptosporangiaceae</taxon>
        <taxon>Streptosporangium</taxon>
    </lineage>
</organism>
<accession>A0ABP6K8P8</accession>
<protein>
    <submittedName>
        <fullName evidence="2">Crotonase/enoyl-CoA hydratase family protein</fullName>
    </submittedName>
</protein>
<gene>
    <name evidence="2" type="ORF">GCM10017559_10390</name>
</gene>
<dbReference type="Pfam" id="PF00378">
    <property type="entry name" value="ECH_1"/>
    <property type="match status" value="1"/>
</dbReference>
<sequence length="280" mass="29584">MLVTNGGRPVELLPISTPHCRIERDGHVVVVTMDRPEARNALSTDMLVGLADAWAYVSAEPGVRVAVLTGANGTFCAGADLKAMGTPSQDPRVRERAAAIPDFHWKGLLRDTEALPSKPVVCAVEGYAVAGGTELLVGTDLRVVAESATLGLFEARRALFPMGGSAVRLPRQIPYAFAMDILLTGRAVTAAEALSMGLVNRVVPDGRALAVALEIAGQVAECGPLAVQAILRTYRETLGMAEAEALKVSDGLGWPVIGSEDAEEGSRAFREKRPAVYRGE</sequence>
<name>A0ABP6K8P8_9ACTN</name>
<proteinExistence type="inferred from homology"/>
<dbReference type="EMBL" id="BAAAWD010000006">
    <property type="protein sequence ID" value="GAA2992159.1"/>
    <property type="molecule type" value="Genomic_DNA"/>
</dbReference>
<dbReference type="CDD" id="cd06558">
    <property type="entry name" value="crotonase-like"/>
    <property type="match status" value="1"/>
</dbReference>
<dbReference type="Proteomes" id="UP001499930">
    <property type="component" value="Unassembled WGS sequence"/>
</dbReference>
<dbReference type="Gene3D" id="1.10.12.10">
    <property type="entry name" value="Lyase 2-enoyl-coa Hydratase, Chain A, domain 2"/>
    <property type="match status" value="1"/>
</dbReference>
<evidence type="ECO:0000256" key="1">
    <source>
        <dbReference type="ARBA" id="ARBA00005254"/>
    </source>
</evidence>
<reference evidence="3" key="1">
    <citation type="journal article" date="2019" name="Int. J. Syst. Evol. Microbiol.">
        <title>The Global Catalogue of Microorganisms (GCM) 10K type strain sequencing project: providing services to taxonomists for standard genome sequencing and annotation.</title>
        <authorList>
            <consortium name="The Broad Institute Genomics Platform"/>
            <consortium name="The Broad Institute Genome Sequencing Center for Infectious Disease"/>
            <person name="Wu L."/>
            <person name="Ma J."/>
        </authorList>
    </citation>
    <scope>NUCLEOTIDE SEQUENCE [LARGE SCALE GENOMIC DNA]</scope>
    <source>
        <strain evidence="3">JCM 3106</strain>
    </source>
</reference>